<keyword evidence="3" id="KW-1185">Reference proteome</keyword>
<comment type="caution">
    <text evidence="2">The sequence shown here is derived from an EMBL/GenBank/DDBJ whole genome shotgun (WGS) entry which is preliminary data.</text>
</comment>
<dbReference type="AlphaFoldDB" id="A0AAE0PC19"/>
<reference evidence="2" key="1">
    <citation type="journal article" date="2023" name="Mol. Phylogenet. Evol.">
        <title>Genome-scale phylogeny and comparative genomics of the fungal order Sordariales.</title>
        <authorList>
            <person name="Hensen N."/>
            <person name="Bonometti L."/>
            <person name="Westerberg I."/>
            <person name="Brannstrom I.O."/>
            <person name="Guillou S."/>
            <person name="Cros-Aarteil S."/>
            <person name="Calhoun S."/>
            <person name="Haridas S."/>
            <person name="Kuo A."/>
            <person name="Mondo S."/>
            <person name="Pangilinan J."/>
            <person name="Riley R."/>
            <person name="LaButti K."/>
            <person name="Andreopoulos B."/>
            <person name="Lipzen A."/>
            <person name="Chen C."/>
            <person name="Yan M."/>
            <person name="Daum C."/>
            <person name="Ng V."/>
            <person name="Clum A."/>
            <person name="Steindorff A."/>
            <person name="Ohm R.A."/>
            <person name="Martin F."/>
            <person name="Silar P."/>
            <person name="Natvig D.O."/>
            <person name="Lalanne C."/>
            <person name="Gautier V."/>
            <person name="Ament-Velasquez S.L."/>
            <person name="Kruys A."/>
            <person name="Hutchinson M.I."/>
            <person name="Powell A.J."/>
            <person name="Barry K."/>
            <person name="Miller A.N."/>
            <person name="Grigoriev I.V."/>
            <person name="Debuchy R."/>
            <person name="Gladieux P."/>
            <person name="Hiltunen Thoren M."/>
            <person name="Johannesson H."/>
        </authorList>
    </citation>
    <scope>NUCLEOTIDE SEQUENCE</scope>
    <source>
        <strain evidence="2">FGSC 1904</strain>
    </source>
</reference>
<feature type="chain" id="PRO_5042189691" description="Secreted protein" evidence="1">
    <location>
        <begin position="23"/>
        <end position="83"/>
    </location>
</feature>
<feature type="signal peptide" evidence="1">
    <location>
        <begin position="1"/>
        <end position="22"/>
    </location>
</feature>
<keyword evidence="1" id="KW-0732">Signal</keyword>
<accession>A0AAE0PC19</accession>
<name>A0AAE0PC19_SORBR</name>
<reference evidence="2" key="2">
    <citation type="submission" date="2023-07" db="EMBL/GenBank/DDBJ databases">
        <authorList>
            <consortium name="Lawrence Berkeley National Laboratory"/>
            <person name="Haridas S."/>
            <person name="Hensen N."/>
            <person name="Bonometti L."/>
            <person name="Westerberg I."/>
            <person name="Brannstrom I.O."/>
            <person name="Guillou S."/>
            <person name="Cros-Aarteil S."/>
            <person name="Calhoun S."/>
            <person name="Kuo A."/>
            <person name="Mondo S."/>
            <person name="Pangilinan J."/>
            <person name="Riley R."/>
            <person name="LaButti K."/>
            <person name="Andreopoulos B."/>
            <person name="Lipzen A."/>
            <person name="Chen C."/>
            <person name="Yanf M."/>
            <person name="Daum C."/>
            <person name="Ng V."/>
            <person name="Clum A."/>
            <person name="Steindorff A."/>
            <person name="Ohm R."/>
            <person name="Martin F."/>
            <person name="Silar P."/>
            <person name="Natvig D."/>
            <person name="Lalanne C."/>
            <person name="Gautier V."/>
            <person name="Ament-velasquez S.L."/>
            <person name="Kruys A."/>
            <person name="Hutchinson M.I."/>
            <person name="Powell A.J."/>
            <person name="Barry K."/>
            <person name="Miller A.N."/>
            <person name="Grigoriev I.V."/>
            <person name="Debuchy R."/>
            <person name="Gladieux P."/>
            <person name="Thoren M.H."/>
            <person name="Johannesson H."/>
        </authorList>
    </citation>
    <scope>NUCLEOTIDE SEQUENCE</scope>
    <source>
        <strain evidence="2">FGSC 1904</strain>
    </source>
</reference>
<protein>
    <recommendedName>
        <fullName evidence="4">Secreted protein</fullName>
    </recommendedName>
</protein>
<sequence>MWSYINYALLSWFMHPFGPWSSCPSCLTVCVQLDMPRCLSRVIIPNDYRAKPTSNVKLRLCNAISPIFIVTISWPSGRGKGGN</sequence>
<evidence type="ECO:0000313" key="2">
    <source>
        <dbReference type="EMBL" id="KAK3397052.1"/>
    </source>
</evidence>
<evidence type="ECO:0000256" key="1">
    <source>
        <dbReference type="SAM" id="SignalP"/>
    </source>
</evidence>
<dbReference type="EMBL" id="JAUTDP010000008">
    <property type="protein sequence ID" value="KAK3397052.1"/>
    <property type="molecule type" value="Genomic_DNA"/>
</dbReference>
<evidence type="ECO:0008006" key="4">
    <source>
        <dbReference type="Google" id="ProtNLM"/>
    </source>
</evidence>
<organism evidence="2 3">
    <name type="scientific">Sordaria brevicollis</name>
    <dbReference type="NCBI Taxonomy" id="83679"/>
    <lineage>
        <taxon>Eukaryota</taxon>
        <taxon>Fungi</taxon>
        <taxon>Dikarya</taxon>
        <taxon>Ascomycota</taxon>
        <taxon>Pezizomycotina</taxon>
        <taxon>Sordariomycetes</taxon>
        <taxon>Sordariomycetidae</taxon>
        <taxon>Sordariales</taxon>
        <taxon>Sordariaceae</taxon>
        <taxon>Sordaria</taxon>
    </lineage>
</organism>
<proteinExistence type="predicted"/>
<gene>
    <name evidence="2" type="ORF">B0T20DRAFT_248069</name>
</gene>
<evidence type="ECO:0000313" key="3">
    <source>
        <dbReference type="Proteomes" id="UP001281003"/>
    </source>
</evidence>
<dbReference type="Proteomes" id="UP001281003">
    <property type="component" value="Unassembled WGS sequence"/>
</dbReference>